<feature type="compositionally biased region" description="Low complexity" evidence="1">
    <location>
        <begin position="46"/>
        <end position="67"/>
    </location>
</feature>
<name>A0A9P6MNC1_9FUNG</name>
<feature type="compositionally biased region" description="Low complexity" evidence="1">
    <location>
        <begin position="276"/>
        <end position="288"/>
    </location>
</feature>
<feature type="compositionally biased region" description="Basic and acidic residues" evidence="1">
    <location>
        <begin position="293"/>
        <end position="309"/>
    </location>
</feature>
<feature type="non-terminal residue" evidence="2">
    <location>
        <position position="315"/>
    </location>
</feature>
<feature type="region of interest" description="Disordered" evidence="1">
    <location>
        <begin position="252"/>
        <end position="315"/>
    </location>
</feature>
<feature type="compositionally biased region" description="Polar residues" evidence="1">
    <location>
        <begin position="252"/>
        <end position="265"/>
    </location>
</feature>
<comment type="caution">
    <text evidence="2">The sequence shown here is derived from an EMBL/GenBank/DDBJ whole genome shotgun (WGS) entry which is preliminary data.</text>
</comment>
<keyword evidence="3" id="KW-1185">Reference proteome</keyword>
<protein>
    <submittedName>
        <fullName evidence="2">Uncharacterized protein</fullName>
    </submittedName>
</protein>
<feature type="region of interest" description="Disordered" evidence="1">
    <location>
        <begin position="208"/>
        <end position="228"/>
    </location>
</feature>
<gene>
    <name evidence="2" type="ORF">BGZ80_003555</name>
</gene>
<organism evidence="2 3">
    <name type="scientific">Entomortierella chlamydospora</name>
    <dbReference type="NCBI Taxonomy" id="101097"/>
    <lineage>
        <taxon>Eukaryota</taxon>
        <taxon>Fungi</taxon>
        <taxon>Fungi incertae sedis</taxon>
        <taxon>Mucoromycota</taxon>
        <taxon>Mortierellomycotina</taxon>
        <taxon>Mortierellomycetes</taxon>
        <taxon>Mortierellales</taxon>
        <taxon>Mortierellaceae</taxon>
        <taxon>Entomortierella</taxon>
    </lineage>
</organism>
<accession>A0A9P6MNC1</accession>
<feature type="region of interest" description="Disordered" evidence="1">
    <location>
        <begin position="30"/>
        <end position="137"/>
    </location>
</feature>
<dbReference type="EMBL" id="JAAAID010001947">
    <property type="protein sequence ID" value="KAG0008345.1"/>
    <property type="molecule type" value="Genomic_DNA"/>
</dbReference>
<evidence type="ECO:0000313" key="2">
    <source>
        <dbReference type="EMBL" id="KAG0008345.1"/>
    </source>
</evidence>
<evidence type="ECO:0000256" key="1">
    <source>
        <dbReference type="SAM" id="MobiDB-lite"/>
    </source>
</evidence>
<dbReference type="Proteomes" id="UP000703661">
    <property type="component" value="Unassembled WGS sequence"/>
</dbReference>
<dbReference type="AlphaFoldDB" id="A0A9P6MNC1"/>
<proteinExistence type="predicted"/>
<reference evidence="2" key="1">
    <citation type="journal article" date="2020" name="Fungal Divers.">
        <title>Resolving the Mortierellaceae phylogeny through synthesis of multi-gene phylogenetics and phylogenomics.</title>
        <authorList>
            <person name="Vandepol N."/>
            <person name="Liber J."/>
            <person name="Desiro A."/>
            <person name="Na H."/>
            <person name="Kennedy M."/>
            <person name="Barry K."/>
            <person name="Grigoriev I.V."/>
            <person name="Miller A.N."/>
            <person name="O'Donnell K."/>
            <person name="Stajich J.E."/>
            <person name="Bonito G."/>
        </authorList>
    </citation>
    <scope>NUCLEOTIDE SEQUENCE</scope>
    <source>
        <strain evidence="2">NRRL 2769</strain>
    </source>
</reference>
<feature type="compositionally biased region" description="Basic and acidic residues" evidence="1">
    <location>
        <begin position="84"/>
        <end position="109"/>
    </location>
</feature>
<sequence length="315" mass="34123">MSSADVIVPTMSSTVKPKRGLASLKTMFSSKRHSIAQIPASEESVLSSPEPALDSPAPDSATSSSSPQKAHGPVASLFTPNQKKAMEKAAEKEKKAMEKAAEKEKKEQVKQAIQLSDIDEQGAFLPPTPLEKGYKDNFKDNDEDFFITIINAPPERVRTFLSAASTISPGMFSQPSSKIKRHTLSSFPVNKRATLSSSNFMDVDLATATPPMVPPKDTCYSSSKPTKRDNQVQISYLTNAEDLSEALSESIGSLLTPSGPSTPTQEMPDLVEDSGSESSSPNASPRHSTVSFDEDRHRHREQVAKHEPLTESTFG</sequence>
<evidence type="ECO:0000313" key="3">
    <source>
        <dbReference type="Proteomes" id="UP000703661"/>
    </source>
</evidence>